<evidence type="ECO:0000256" key="4">
    <source>
        <dbReference type="PROSITE-ProRule" id="PRU00834"/>
    </source>
</evidence>
<dbReference type="Pfam" id="PF05180">
    <property type="entry name" value="zf-DNL"/>
    <property type="match status" value="1"/>
</dbReference>
<feature type="region of interest" description="Disordered" evidence="5">
    <location>
        <begin position="68"/>
        <end position="98"/>
    </location>
</feature>
<reference evidence="7 8" key="1">
    <citation type="submission" date="2024-09" db="EMBL/GenBank/DDBJ databases">
        <title>Rethinking Asexuality: The Enigmatic Case of Functional Sexual Genes in Lepraria (Stereocaulaceae).</title>
        <authorList>
            <person name="Doellman M."/>
            <person name="Sun Y."/>
            <person name="Barcenas-Pena A."/>
            <person name="Lumbsch H.T."/>
            <person name="Grewe F."/>
        </authorList>
    </citation>
    <scope>NUCLEOTIDE SEQUENCE [LARGE SCALE GENOMIC DNA]</scope>
    <source>
        <strain evidence="7 8">Grewe 0041</strain>
    </source>
</reference>
<feature type="compositionally biased region" description="Low complexity" evidence="5">
    <location>
        <begin position="73"/>
        <end position="90"/>
    </location>
</feature>
<sequence>MKADQTLSTVFRQLRPSFGKAYAQPSPLRFFSKLAAFDQLILFRAQPITTHSRRVVPPNRYPFRALQVRQKSDTAATSPTSVPTAPSSQTGTPPERPPAYELTFTCRPCRHRSTHTVSKQGYHKGTVLITCPECKNKHIISDHLKIFTDKSLSLEQLMQKKGELVKKGRPEGDVEFWDDGTTVERGEAEQRLLNLSKGKGGW</sequence>
<evidence type="ECO:0000313" key="7">
    <source>
        <dbReference type="EMBL" id="KAL2057203.1"/>
    </source>
</evidence>
<evidence type="ECO:0000256" key="1">
    <source>
        <dbReference type="ARBA" id="ARBA00022723"/>
    </source>
</evidence>
<dbReference type="PROSITE" id="PS51501">
    <property type="entry name" value="ZF_DNL"/>
    <property type="match status" value="1"/>
</dbReference>
<gene>
    <name evidence="7" type="ORF">ABVK25_002256</name>
</gene>
<dbReference type="PANTHER" id="PTHR20922">
    <property type="entry name" value="DNL-TYPE ZINC FINGER PROTEIN"/>
    <property type="match status" value="1"/>
</dbReference>
<keyword evidence="1" id="KW-0479">Metal-binding</keyword>
<dbReference type="InterPro" id="IPR007853">
    <property type="entry name" value="Znf_DNL-typ"/>
</dbReference>
<proteinExistence type="predicted"/>
<protein>
    <recommendedName>
        <fullName evidence="6">DNL-type domain-containing protein</fullName>
    </recommendedName>
</protein>
<evidence type="ECO:0000256" key="5">
    <source>
        <dbReference type="SAM" id="MobiDB-lite"/>
    </source>
</evidence>
<accession>A0ABR4BMN5</accession>
<dbReference type="PANTHER" id="PTHR20922:SF13">
    <property type="entry name" value="DNL-TYPE ZINC FINGER PROTEIN"/>
    <property type="match status" value="1"/>
</dbReference>
<keyword evidence="3" id="KW-0862">Zinc</keyword>
<evidence type="ECO:0000259" key="6">
    <source>
        <dbReference type="PROSITE" id="PS51501"/>
    </source>
</evidence>
<dbReference type="Proteomes" id="UP001590951">
    <property type="component" value="Unassembled WGS sequence"/>
</dbReference>
<organism evidence="7 8">
    <name type="scientific">Lepraria finkii</name>
    <dbReference type="NCBI Taxonomy" id="1340010"/>
    <lineage>
        <taxon>Eukaryota</taxon>
        <taxon>Fungi</taxon>
        <taxon>Dikarya</taxon>
        <taxon>Ascomycota</taxon>
        <taxon>Pezizomycotina</taxon>
        <taxon>Lecanoromycetes</taxon>
        <taxon>OSLEUM clade</taxon>
        <taxon>Lecanoromycetidae</taxon>
        <taxon>Lecanorales</taxon>
        <taxon>Lecanorineae</taxon>
        <taxon>Stereocaulaceae</taxon>
        <taxon>Lepraria</taxon>
    </lineage>
</organism>
<comment type="caution">
    <text evidence="7">The sequence shown here is derived from an EMBL/GenBank/DDBJ whole genome shotgun (WGS) entry which is preliminary data.</text>
</comment>
<evidence type="ECO:0000256" key="3">
    <source>
        <dbReference type="ARBA" id="ARBA00022833"/>
    </source>
</evidence>
<name>A0ABR4BMN5_9LECA</name>
<feature type="domain" description="DNL-type" evidence="6">
    <location>
        <begin position="95"/>
        <end position="190"/>
    </location>
</feature>
<evidence type="ECO:0000256" key="2">
    <source>
        <dbReference type="ARBA" id="ARBA00022771"/>
    </source>
</evidence>
<keyword evidence="8" id="KW-1185">Reference proteome</keyword>
<evidence type="ECO:0000313" key="8">
    <source>
        <dbReference type="Proteomes" id="UP001590951"/>
    </source>
</evidence>
<keyword evidence="2 4" id="KW-0863">Zinc-finger</keyword>
<dbReference type="EMBL" id="JBHFEH010000005">
    <property type="protein sequence ID" value="KAL2057203.1"/>
    <property type="molecule type" value="Genomic_DNA"/>
</dbReference>
<dbReference type="InterPro" id="IPR024158">
    <property type="entry name" value="Mt_import_TIM15"/>
</dbReference>